<organism evidence="2 3">
    <name type="scientific">Sediminibacterium goheungense</name>
    <dbReference type="NCBI Taxonomy" id="1086393"/>
    <lineage>
        <taxon>Bacteria</taxon>
        <taxon>Pseudomonadati</taxon>
        <taxon>Bacteroidota</taxon>
        <taxon>Chitinophagia</taxon>
        <taxon>Chitinophagales</taxon>
        <taxon>Chitinophagaceae</taxon>
        <taxon>Sediminibacterium</taxon>
    </lineage>
</organism>
<proteinExistence type="predicted"/>
<feature type="signal peptide" evidence="1">
    <location>
        <begin position="1"/>
        <end position="22"/>
    </location>
</feature>
<dbReference type="OrthoDB" id="946181at2"/>
<accession>A0A4R6J271</accession>
<sequence length="198" mass="22261">MRACFALMLLVAVSFLSQKSHAQQTVRKFDSTMKIGKAGYKVVCNNRSADKNTINISPIGFDNSMRDFSFEIKGRVRRAEVDDVNRDNFPDLVLYIYSGDSLNKGTVVCISSEANTSVLPIVFPDIADDPKLRDGYKGDDEFLLMEGILTRRFPLYATDNEGVSKPTGKTRQVMYRVAPGDKGGQKFIVMRTYDYVKQ</sequence>
<evidence type="ECO:0000313" key="3">
    <source>
        <dbReference type="Proteomes" id="UP000295741"/>
    </source>
</evidence>
<reference evidence="2 3" key="1">
    <citation type="submission" date="2019-03" db="EMBL/GenBank/DDBJ databases">
        <title>Genomic Encyclopedia of Archaeal and Bacterial Type Strains, Phase II (KMG-II): from individual species to whole genera.</title>
        <authorList>
            <person name="Goeker M."/>
        </authorList>
    </citation>
    <scope>NUCLEOTIDE SEQUENCE [LARGE SCALE GENOMIC DNA]</scope>
    <source>
        <strain evidence="2 3">DSM 28323</strain>
    </source>
</reference>
<evidence type="ECO:0008006" key="4">
    <source>
        <dbReference type="Google" id="ProtNLM"/>
    </source>
</evidence>
<dbReference type="AlphaFoldDB" id="A0A4R6J271"/>
<keyword evidence="1" id="KW-0732">Signal</keyword>
<keyword evidence="3" id="KW-1185">Reference proteome</keyword>
<dbReference type="Proteomes" id="UP000295741">
    <property type="component" value="Unassembled WGS sequence"/>
</dbReference>
<feature type="chain" id="PRO_5020391347" description="PliI/PliC-like inhibitor of I-type lysozyme" evidence="1">
    <location>
        <begin position="23"/>
        <end position="198"/>
    </location>
</feature>
<name>A0A4R6J271_9BACT</name>
<dbReference type="RefSeq" id="WP_133473596.1">
    <property type="nucleotide sequence ID" value="NZ_SNWP01000010.1"/>
</dbReference>
<evidence type="ECO:0000313" key="2">
    <source>
        <dbReference type="EMBL" id="TDO28987.1"/>
    </source>
</evidence>
<evidence type="ECO:0000256" key="1">
    <source>
        <dbReference type="SAM" id="SignalP"/>
    </source>
</evidence>
<gene>
    <name evidence="2" type="ORF">BC659_1069</name>
</gene>
<dbReference type="EMBL" id="SNWP01000010">
    <property type="protein sequence ID" value="TDO28987.1"/>
    <property type="molecule type" value="Genomic_DNA"/>
</dbReference>
<protein>
    <recommendedName>
        <fullName evidence="4">PliI/PliC-like inhibitor of I-type lysozyme</fullName>
    </recommendedName>
</protein>
<comment type="caution">
    <text evidence="2">The sequence shown here is derived from an EMBL/GenBank/DDBJ whole genome shotgun (WGS) entry which is preliminary data.</text>
</comment>